<dbReference type="InterPro" id="IPR015362">
    <property type="entry name" value="WIBG_mago-bd"/>
</dbReference>
<feature type="compositionally biased region" description="Basic residues" evidence="3">
    <location>
        <begin position="81"/>
        <end position="91"/>
    </location>
</feature>
<feature type="compositionally biased region" description="Polar residues" evidence="3">
    <location>
        <begin position="158"/>
        <end position="169"/>
    </location>
</feature>
<dbReference type="AlphaFoldDB" id="A0AAJ6VXU2"/>
<evidence type="ECO:0000256" key="3">
    <source>
        <dbReference type="SAM" id="MobiDB-lite"/>
    </source>
</evidence>
<dbReference type="GO" id="GO:1903259">
    <property type="term" value="P:exon-exon junction complex disassembly"/>
    <property type="evidence" value="ECO:0007669"/>
    <property type="project" value="InterPro"/>
</dbReference>
<feature type="region of interest" description="Disordered" evidence="3">
    <location>
        <begin position="1"/>
        <end position="112"/>
    </location>
</feature>
<name>A0AAJ6VXU2_9ACAR</name>
<dbReference type="GO" id="GO:0005737">
    <property type="term" value="C:cytoplasm"/>
    <property type="evidence" value="ECO:0007669"/>
    <property type="project" value="TreeGrafter"/>
</dbReference>
<protein>
    <recommendedName>
        <fullName evidence="2">Partner of Y14 and mago</fullName>
    </recommendedName>
</protein>
<gene>
    <name evidence="6" type="primary">LOC100897201</name>
</gene>
<evidence type="ECO:0000313" key="5">
    <source>
        <dbReference type="Proteomes" id="UP000694867"/>
    </source>
</evidence>
<dbReference type="GO" id="GO:0003723">
    <property type="term" value="F:RNA binding"/>
    <property type="evidence" value="ECO:0007669"/>
    <property type="project" value="TreeGrafter"/>
</dbReference>
<keyword evidence="5" id="KW-1185">Reference proteome</keyword>
<dbReference type="SUPFAM" id="SSF101931">
    <property type="entry name" value="Pym (Within the bgcn gene intron protein, WIBG), N-terminal domain"/>
    <property type="match status" value="1"/>
</dbReference>
<evidence type="ECO:0000313" key="6">
    <source>
        <dbReference type="RefSeq" id="XP_003744168.1"/>
    </source>
</evidence>
<feature type="region of interest" description="Disordered" evidence="3">
    <location>
        <begin position="156"/>
        <end position="178"/>
    </location>
</feature>
<dbReference type="Pfam" id="PF09282">
    <property type="entry name" value="Mago-bind"/>
    <property type="match status" value="1"/>
</dbReference>
<dbReference type="PANTHER" id="PTHR22959">
    <property type="entry name" value="PYM PROTEIN"/>
    <property type="match status" value="1"/>
</dbReference>
<dbReference type="CTD" id="37780"/>
<sequence length="197" mass="22255">MADPGSFIPASQRPDGTWRKARRVKEGYIPQDEVPKYESRGRQLARAMKPEFPPGLSPAQMEAFKKKQAEIANPELAAANKSKKKKNKKKQQAKESKENNNVVNSDQKLNQDVISLENGVKTLTVNSSEENGAEKPSDLSKRLRALRKKVREIESLQEKITTGSCQPNKEQSEKIQRKSEIEAEIRALEEQQQELTS</sequence>
<organism evidence="5 6">
    <name type="scientific">Galendromus occidentalis</name>
    <name type="common">western predatory mite</name>
    <dbReference type="NCBI Taxonomy" id="34638"/>
    <lineage>
        <taxon>Eukaryota</taxon>
        <taxon>Metazoa</taxon>
        <taxon>Ecdysozoa</taxon>
        <taxon>Arthropoda</taxon>
        <taxon>Chelicerata</taxon>
        <taxon>Arachnida</taxon>
        <taxon>Acari</taxon>
        <taxon>Parasitiformes</taxon>
        <taxon>Mesostigmata</taxon>
        <taxon>Gamasina</taxon>
        <taxon>Phytoseioidea</taxon>
        <taxon>Phytoseiidae</taxon>
        <taxon>Typhlodrominae</taxon>
        <taxon>Galendromus</taxon>
    </lineage>
</organism>
<reference evidence="6" key="1">
    <citation type="submission" date="2025-08" db="UniProtKB">
        <authorList>
            <consortium name="RefSeq"/>
        </authorList>
    </citation>
    <scope>IDENTIFICATION</scope>
</reference>
<feature type="compositionally biased region" description="Polar residues" evidence="3">
    <location>
        <begin position="102"/>
        <end position="112"/>
    </location>
</feature>
<dbReference type="KEGG" id="goe:100897201"/>
<evidence type="ECO:0000256" key="2">
    <source>
        <dbReference type="ARBA" id="ARBA00018898"/>
    </source>
</evidence>
<evidence type="ECO:0000256" key="1">
    <source>
        <dbReference type="ARBA" id="ARBA00009394"/>
    </source>
</evidence>
<dbReference type="InterPro" id="IPR036348">
    <property type="entry name" value="WIBG_N_sf"/>
</dbReference>
<dbReference type="SMART" id="SM01273">
    <property type="entry name" value="Mago-bind"/>
    <property type="match status" value="1"/>
</dbReference>
<dbReference type="GO" id="GO:0035145">
    <property type="term" value="C:exon-exon junction complex"/>
    <property type="evidence" value="ECO:0007669"/>
    <property type="project" value="TreeGrafter"/>
</dbReference>
<dbReference type="InterPro" id="IPR039333">
    <property type="entry name" value="PYM1"/>
</dbReference>
<dbReference type="GeneID" id="100897201"/>
<comment type="similarity">
    <text evidence="1">Belongs to the pym family.</text>
</comment>
<dbReference type="RefSeq" id="XP_003744168.1">
    <property type="nucleotide sequence ID" value="XM_003744120.2"/>
</dbReference>
<feature type="domain" description="WIBG Mago-binding" evidence="4">
    <location>
        <begin position="4"/>
        <end position="30"/>
    </location>
</feature>
<evidence type="ECO:0000259" key="4">
    <source>
        <dbReference type="SMART" id="SM01273"/>
    </source>
</evidence>
<dbReference type="Proteomes" id="UP000694867">
    <property type="component" value="Unplaced"/>
</dbReference>
<dbReference type="PANTHER" id="PTHR22959:SF0">
    <property type="entry name" value="PARTNER OF Y14 AND MAGO"/>
    <property type="match status" value="1"/>
</dbReference>
<accession>A0AAJ6VXU2</accession>
<proteinExistence type="inferred from homology"/>